<gene>
    <name evidence="3" type="ORF">EXM22_10575</name>
</gene>
<organism evidence="3 4">
    <name type="scientific">Oceanispirochaeta crateris</name>
    <dbReference type="NCBI Taxonomy" id="2518645"/>
    <lineage>
        <taxon>Bacteria</taxon>
        <taxon>Pseudomonadati</taxon>
        <taxon>Spirochaetota</taxon>
        <taxon>Spirochaetia</taxon>
        <taxon>Spirochaetales</taxon>
        <taxon>Spirochaetaceae</taxon>
        <taxon>Oceanispirochaeta</taxon>
    </lineage>
</organism>
<dbReference type="RefSeq" id="WP_149486487.1">
    <property type="nucleotide sequence ID" value="NZ_CP036150.1"/>
</dbReference>
<dbReference type="AlphaFoldDB" id="A0A5C1QPB5"/>
<feature type="coiled-coil region" evidence="1">
    <location>
        <begin position="46"/>
        <end position="73"/>
    </location>
</feature>
<dbReference type="KEGG" id="ock:EXM22_10575"/>
<evidence type="ECO:0000256" key="2">
    <source>
        <dbReference type="SAM" id="Phobius"/>
    </source>
</evidence>
<keyword evidence="2" id="KW-0472">Membrane</keyword>
<feature type="transmembrane region" description="Helical" evidence="2">
    <location>
        <begin position="6"/>
        <end position="29"/>
    </location>
</feature>
<evidence type="ECO:0000313" key="3">
    <source>
        <dbReference type="EMBL" id="QEN08406.1"/>
    </source>
</evidence>
<keyword evidence="1" id="KW-0175">Coiled coil</keyword>
<dbReference type="EMBL" id="CP036150">
    <property type="protein sequence ID" value="QEN08406.1"/>
    <property type="molecule type" value="Genomic_DNA"/>
</dbReference>
<proteinExistence type="predicted"/>
<reference evidence="3 4" key="1">
    <citation type="submission" date="2019-02" db="EMBL/GenBank/DDBJ databases">
        <title>Complete Genome Sequence and Methylome Analysis of free living Spirochaetas.</title>
        <authorList>
            <person name="Fomenkov A."/>
            <person name="Dubinina G."/>
            <person name="Leshcheva N."/>
            <person name="Mikheeva N."/>
            <person name="Grabovich M."/>
            <person name="Vincze T."/>
            <person name="Roberts R.J."/>
        </authorList>
    </citation>
    <scope>NUCLEOTIDE SEQUENCE [LARGE SCALE GENOMIC DNA]</scope>
    <source>
        <strain evidence="3 4">K2</strain>
    </source>
</reference>
<dbReference type="GO" id="GO:0009271">
    <property type="term" value="P:phage shock"/>
    <property type="evidence" value="ECO:0007669"/>
    <property type="project" value="InterPro"/>
</dbReference>
<accession>A0A5C1QPB5</accession>
<keyword evidence="2" id="KW-1133">Transmembrane helix</keyword>
<evidence type="ECO:0000313" key="4">
    <source>
        <dbReference type="Proteomes" id="UP000324209"/>
    </source>
</evidence>
<name>A0A5C1QPB5_9SPIO</name>
<evidence type="ECO:0000256" key="1">
    <source>
        <dbReference type="SAM" id="Coils"/>
    </source>
</evidence>
<dbReference type="Proteomes" id="UP000324209">
    <property type="component" value="Chromosome"/>
</dbReference>
<dbReference type="OrthoDB" id="371245at2"/>
<dbReference type="Pfam" id="PF06667">
    <property type="entry name" value="PspB"/>
    <property type="match status" value="1"/>
</dbReference>
<dbReference type="InterPro" id="IPR009554">
    <property type="entry name" value="Phageshock_PspB"/>
</dbReference>
<keyword evidence="2" id="KW-0812">Transmembrane</keyword>
<dbReference type="GO" id="GO:0006355">
    <property type="term" value="P:regulation of DNA-templated transcription"/>
    <property type="evidence" value="ECO:0007669"/>
    <property type="project" value="InterPro"/>
</dbReference>
<sequence>MQAVWIVAVAVGIPVISGTIIRLMKLYYVNKEKEREIRRRDESESLDDISSGMKELKRRVENLETILLDLENRTY</sequence>
<evidence type="ECO:0008006" key="5">
    <source>
        <dbReference type="Google" id="ProtNLM"/>
    </source>
</evidence>
<protein>
    <recommendedName>
        <fullName evidence="5">Envelope stress response membrane protein PspB</fullName>
    </recommendedName>
</protein>
<keyword evidence="4" id="KW-1185">Reference proteome</keyword>